<dbReference type="Proteomes" id="UP000190130">
    <property type="component" value="Unassembled WGS sequence"/>
</dbReference>
<dbReference type="AlphaFoldDB" id="A0A1T5GI49"/>
<reference evidence="1 2" key="1">
    <citation type="submission" date="2017-02" db="EMBL/GenBank/DDBJ databases">
        <authorList>
            <person name="Peterson S.W."/>
        </authorList>
    </citation>
    <scope>NUCLEOTIDE SEQUENCE [LARGE SCALE GENOMIC DNA]</scope>
    <source>
        <strain evidence="1 2">DSM 9653</strain>
    </source>
</reference>
<name>A0A1T5GI49_9HYPH</name>
<accession>A0A1T5GI49</accession>
<gene>
    <name evidence="1" type="ORF">SAMN05660750_04073</name>
</gene>
<organism evidence="1 2">
    <name type="scientific">Bosea thiooxidans</name>
    <dbReference type="NCBI Taxonomy" id="53254"/>
    <lineage>
        <taxon>Bacteria</taxon>
        <taxon>Pseudomonadati</taxon>
        <taxon>Pseudomonadota</taxon>
        <taxon>Alphaproteobacteria</taxon>
        <taxon>Hyphomicrobiales</taxon>
        <taxon>Boseaceae</taxon>
        <taxon>Bosea</taxon>
    </lineage>
</organism>
<evidence type="ECO:0000313" key="1">
    <source>
        <dbReference type="EMBL" id="SKC08069.1"/>
    </source>
</evidence>
<evidence type="ECO:0000313" key="2">
    <source>
        <dbReference type="Proteomes" id="UP000190130"/>
    </source>
</evidence>
<proteinExistence type="predicted"/>
<dbReference type="OrthoDB" id="8163723at2"/>
<sequence>MKNVEAIAVPPMQIRIGKVMPDGEVVGSDVYTMDHFGGILPNVGDQFILIRTTDDYETASVQRRYFVTEAATRSIYWLLIVKAAEACSQFTQVATNALAVSDYLEAAREGRPIQEVAAKRRKANRG</sequence>
<protein>
    <submittedName>
        <fullName evidence="1">Uncharacterized protein</fullName>
    </submittedName>
</protein>
<dbReference type="EMBL" id="FUYX01000013">
    <property type="protein sequence ID" value="SKC08069.1"/>
    <property type="molecule type" value="Genomic_DNA"/>
</dbReference>
<dbReference type="RefSeq" id="WP_139384482.1">
    <property type="nucleotide sequence ID" value="NZ_FUYX01000013.1"/>
</dbReference>